<comment type="cofactor">
    <cofactor evidence="2">
        <name>Mg(2+)</name>
        <dbReference type="ChEBI" id="CHEBI:18420"/>
    </cofactor>
</comment>
<feature type="domain" description="PPM-type phosphatase" evidence="12">
    <location>
        <begin position="1018"/>
        <end position="1265"/>
    </location>
</feature>
<keyword evidence="9" id="KW-0464">Manganese</keyword>
<dbReference type="PANTHER" id="PTHR10566">
    <property type="entry name" value="CHAPERONE-ACTIVITY OF BC1 COMPLEX CABC1 -RELATED"/>
    <property type="match status" value="1"/>
</dbReference>
<dbReference type="SUPFAM" id="SSF56112">
    <property type="entry name" value="Protein kinase-like (PK-like)"/>
    <property type="match status" value="1"/>
</dbReference>
<evidence type="ECO:0000256" key="2">
    <source>
        <dbReference type="ARBA" id="ARBA00001946"/>
    </source>
</evidence>
<keyword evidence="5" id="KW-0479">Metal-binding</keyword>
<dbReference type="CDD" id="cd05121">
    <property type="entry name" value="ABC1_ADCK3-like"/>
    <property type="match status" value="1"/>
</dbReference>
<evidence type="ECO:0000256" key="9">
    <source>
        <dbReference type="ARBA" id="ARBA00023211"/>
    </source>
</evidence>
<dbReference type="InterPro" id="IPR050154">
    <property type="entry name" value="UbiB_kinase"/>
</dbReference>
<keyword evidence="6 10" id="KW-0378">Hydrolase</keyword>
<evidence type="ECO:0000256" key="5">
    <source>
        <dbReference type="ARBA" id="ARBA00022723"/>
    </source>
</evidence>
<proteinExistence type="inferred from homology"/>
<feature type="compositionally biased region" description="Low complexity" evidence="11">
    <location>
        <begin position="1276"/>
        <end position="1286"/>
    </location>
</feature>
<comment type="similarity">
    <text evidence="3">Belongs to the protein kinase superfamily. ADCK protein kinase family.</text>
</comment>
<dbReference type="InterPro" id="IPR011009">
    <property type="entry name" value="Kinase-like_dom_sf"/>
</dbReference>
<dbReference type="Pfam" id="PF00481">
    <property type="entry name" value="PP2C"/>
    <property type="match status" value="1"/>
</dbReference>
<evidence type="ECO:0000256" key="11">
    <source>
        <dbReference type="SAM" id="MobiDB-lite"/>
    </source>
</evidence>
<dbReference type="InterPro" id="IPR001932">
    <property type="entry name" value="PPM-type_phosphatase-like_dom"/>
</dbReference>
<evidence type="ECO:0000256" key="4">
    <source>
        <dbReference type="ARBA" id="ARBA00013081"/>
    </source>
</evidence>
<keyword evidence="14" id="KW-1185">Reference proteome</keyword>
<evidence type="ECO:0000256" key="7">
    <source>
        <dbReference type="ARBA" id="ARBA00022842"/>
    </source>
</evidence>
<dbReference type="InterPro" id="IPR000222">
    <property type="entry name" value="PP2C_BS"/>
</dbReference>
<dbReference type="InterPro" id="IPR009769">
    <property type="entry name" value="EDR2_C"/>
</dbReference>
<comment type="similarity">
    <text evidence="10">Belongs to the PP2C family.</text>
</comment>
<evidence type="ECO:0000256" key="10">
    <source>
        <dbReference type="RuleBase" id="RU003465"/>
    </source>
</evidence>
<comment type="cofactor">
    <cofactor evidence="1">
        <name>Mn(2+)</name>
        <dbReference type="ChEBI" id="CHEBI:29035"/>
    </cofactor>
</comment>
<keyword evidence="8 10" id="KW-0904">Protein phosphatase</keyword>
<feature type="compositionally biased region" description="Polar residues" evidence="11">
    <location>
        <begin position="1379"/>
        <end position="1403"/>
    </location>
</feature>
<dbReference type="SUPFAM" id="SSF81606">
    <property type="entry name" value="PP2C-like"/>
    <property type="match status" value="1"/>
</dbReference>
<dbReference type="SMART" id="SM00332">
    <property type="entry name" value="PP2Cc"/>
    <property type="match status" value="1"/>
</dbReference>
<dbReference type="Gene3D" id="3.60.40.10">
    <property type="entry name" value="PPM-type phosphatase domain"/>
    <property type="match status" value="1"/>
</dbReference>
<evidence type="ECO:0000256" key="8">
    <source>
        <dbReference type="ARBA" id="ARBA00022912"/>
    </source>
</evidence>
<evidence type="ECO:0000256" key="6">
    <source>
        <dbReference type="ARBA" id="ARBA00022801"/>
    </source>
</evidence>
<feature type="non-terminal residue" evidence="13">
    <location>
        <position position="1"/>
    </location>
</feature>
<sequence length="1403" mass="155515">RHIMNQRESSARTNNTKPDVTGSTSATINGGSFRQVDLHTGTNGWASPPGNVFSLRSTNYFTKKQKSPGGDYLLSPAGVDWLKSTIKLDNIMSRPANRVAHALRKAQSRGESQNSFIFAVNCELSGKEHYHLRFKIVSQVVKGPWVVKAAAGQFGAFLVGKTVKCNYYKGSNYFEIDVDTGSSAIMSAVVRLLLGYTKNFMADIGFVIEAKGEDELPERLIGVCHMDTSSAFVVGEKPLGPCRMLGSPMRNVVVVIAFRHHRRVSPLKRIITSRGDKRIGFNHGGCLWRGRDDANISWISPFYLQHRTYSREFTSVHGGRPTAEYAKLRRESLESEFGEALGTYSTKSFSAAYRFGPFLALYRAAIISFHVVKLAFWQLFVRDMRKRAVKFRETLISLGPFYIKAYNPIFELQLGQALSTRPDILPSIYCQELSKLQDQIPPFPTSVAMRCIEEQLGAPVSKLFADISPKPVAAASLGQVYKGHLHSGQLVAIKVQRPGMSILLTRDALLFHMIGGQLKRFAKARKDLLVAVNEMVRHMFEEIDYVREAKNAERFASLYSFDSGNDQIGDNAGARNMSRNHRAENIKVPKIHWNFTRTAVLTMEWVDGIKLTDEITLKRASLDRRDLIDQGLSCSLKQLLEVGFFHADPHPGNLVATKEGSLVYFDFGMMGNIPRHYRVGLIQILVHFVNRDSLSLANDFLSLGFLPEGVDIQAVSNALRSSFGSSTRISQDFQGVMEQLYDVMYEFNFSLPPDYALVIRSLGSLEGTAKILDPEFKVIESAYPFVIGRLLADPSPDMRKILRELVICNDGSIRWNRLERLVAAISEQASATSGESPEDKTLKKSSELKSFDVNSVVSATEDLLLFILSEKGQRVRVFLLQDIIRVVDIFLEEEALYSNLKKKQTINLREEGTMKRVRNGFKGLSEAVKLAPGMWTAMLLRMSRKPEVHSYALDIVYALSSHFGHKVPHTFWILLSKLLHRNKRKMGYAELVQSYSNKMRVVEAPASGGGLSQNGKFSYGYASSAGKRSSMEDFFETRIDGIDGEIVGLFGVFDGHGGARAAEYLKRHLFSNLITHPKFISDTKSAIADAYNHTDSELLESENSHTRDDAGSTASTAILVGDRLLVANVGDSRAVICRAGNAFAVSRDHKPDQSDERERIENAGGFVMWAGTWRVGGVLAVSRSFGDRLLKQYVIADPEIQEEKIDDSLEFLILASDGLWDVFSNEEAVAVVKEVEEPEESTKKLVGEAIKRGSADNITCVVVRFLESKTANIKASDISSTRSSSSQEANQGETAVRDDSDHKMSTKQTNQDHTAVHLDRNAEVEARSDDSGRISSNQKPVENTAAGSSVSSEQSGSAGENNQPGQGHITVHNSLDRTVANQNPTAAHGDSTTSKASGFPSYQ</sequence>
<organism evidence="13 14">
    <name type="scientific">Brassica napus</name>
    <name type="common">Rape</name>
    <dbReference type="NCBI Taxonomy" id="3708"/>
    <lineage>
        <taxon>Eukaryota</taxon>
        <taxon>Viridiplantae</taxon>
        <taxon>Streptophyta</taxon>
        <taxon>Embryophyta</taxon>
        <taxon>Tracheophyta</taxon>
        <taxon>Spermatophyta</taxon>
        <taxon>Magnoliopsida</taxon>
        <taxon>eudicotyledons</taxon>
        <taxon>Gunneridae</taxon>
        <taxon>Pentapetalae</taxon>
        <taxon>rosids</taxon>
        <taxon>malvids</taxon>
        <taxon>Brassicales</taxon>
        <taxon>Brassicaceae</taxon>
        <taxon>Brassiceae</taxon>
        <taxon>Brassica</taxon>
    </lineage>
</organism>
<feature type="compositionally biased region" description="Basic and acidic residues" evidence="11">
    <location>
        <begin position="1295"/>
        <end position="1304"/>
    </location>
</feature>
<dbReference type="SMART" id="SM00331">
    <property type="entry name" value="PP2C_SIG"/>
    <property type="match status" value="1"/>
</dbReference>
<dbReference type="Pfam" id="PF03109">
    <property type="entry name" value="ABC1"/>
    <property type="match status" value="1"/>
</dbReference>
<evidence type="ECO:0000313" key="14">
    <source>
        <dbReference type="Proteomes" id="UP000824890"/>
    </source>
</evidence>
<evidence type="ECO:0000256" key="1">
    <source>
        <dbReference type="ARBA" id="ARBA00001936"/>
    </source>
</evidence>
<name>A0ABQ8EFK3_BRANA</name>
<evidence type="ECO:0000259" key="12">
    <source>
        <dbReference type="PROSITE" id="PS51746"/>
    </source>
</evidence>
<evidence type="ECO:0000313" key="13">
    <source>
        <dbReference type="EMBL" id="KAH0940132.1"/>
    </source>
</evidence>
<comment type="caution">
    <text evidence="13">The sequence shown here is derived from an EMBL/GenBank/DDBJ whole genome shotgun (WGS) entry which is preliminary data.</text>
</comment>
<reference evidence="13 14" key="1">
    <citation type="submission" date="2021-05" db="EMBL/GenBank/DDBJ databases">
        <title>Genome Assembly of Synthetic Allotetraploid Brassica napus Reveals Homoeologous Exchanges between Subgenomes.</title>
        <authorList>
            <person name="Davis J.T."/>
        </authorList>
    </citation>
    <scope>NUCLEOTIDE SEQUENCE [LARGE SCALE GENOMIC DNA]</scope>
    <source>
        <strain evidence="14">cv. Da-Ae</strain>
        <tissue evidence="13">Seedling</tissue>
    </source>
</reference>
<protein>
    <recommendedName>
        <fullName evidence="4">protein-serine/threonine phosphatase</fullName>
        <ecNumber evidence="4">3.1.3.16</ecNumber>
    </recommendedName>
</protein>
<keyword evidence="7" id="KW-0460">Magnesium</keyword>
<dbReference type="Pfam" id="PF07059">
    <property type="entry name" value="EDR2_C"/>
    <property type="match status" value="1"/>
</dbReference>
<dbReference type="PROSITE" id="PS01032">
    <property type="entry name" value="PPM_1"/>
    <property type="match status" value="1"/>
</dbReference>
<feature type="region of interest" description="Disordered" evidence="11">
    <location>
        <begin position="1"/>
        <end position="31"/>
    </location>
</feature>
<dbReference type="CDD" id="cd00143">
    <property type="entry name" value="PP2Cc"/>
    <property type="match status" value="1"/>
</dbReference>
<feature type="compositionally biased region" description="Basic and acidic residues" evidence="11">
    <location>
        <begin position="1314"/>
        <end position="1332"/>
    </location>
</feature>
<feature type="compositionally biased region" description="Low complexity" evidence="11">
    <location>
        <begin position="1345"/>
        <end position="1359"/>
    </location>
</feature>
<dbReference type="EC" id="3.1.3.16" evidence="4"/>
<dbReference type="InterPro" id="IPR036457">
    <property type="entry name" value="PPM-type-like_dom_sf"/>
</dbReference>
<dbReference type="PANTHER" id="PTHR10566:SF124">
    <property type="entry name" value="PROTEIN KINASE SUPERFAMILY PROTEIN"/>
    <property type="match status" value="1"/>
</dbReference>
<evidence type="ECO:0000256" key="3">
    <source>
        <dbReference type="ARBA" id="ARBA00009670"/>
    </source>
</evidence>
<feature type="region of interest" description="Disordered" evidence="11">
    <location>
        <begin position="1274"/>
        <end position="1403"/>
    </location>
</feature>
<dbReference type="InterPro" id="IPR004147">
    <property type="entry name" value="ABC1_dom"/>
</dbReference>
<dbReference type="Proteomes" id="UP000824890">
    <property type="component" value="Unassembled WGS sequence"/>
</dbReference>
<dbReference type="PROSITE" id="PS51746">
    <property type="entry name" value="PPM_2"/>
    <property type="match status" value="1"/>
</dbReference>
<dbReference type="EMBL" id="JAGKQM010000002">
    <property type="protein sequence ID" value="KAH0940132.1"/>
    <property type="molecule type" value="Genomic_DNA"/>
</dbReference>
<gene>
    <name evidence="13" type="ORF">HID58_007593</name>
</gene>
<accession>A0ABQ8EFK3</accession>